<keyword evidence="2" id="KW-1185">Reference proteome</keyword>
<evidence type="ECO:0000313" key="2">
    <source>
        <dbReference type="Proteomes" id="UP000499080"/>
    </source>
</evidence>
<sequence>MESRFPAMLVLWLGREFYKVKHGVTTVAVPGPLTLATILVTWRQIDDSGKCNTFLDISIRKGNTREYMRKLHVTLRPVGESIKEPRLDQKE</sequence>
<comment type="caution">
    <text evidence="1">The sequence shown here is derived from an EMBL/GenBank/DDBJ whole genome shotgun (WGS) entry which is preliminary data.</text>
</comment>
<dbReference type="EMBL" id="BGPR01011203">
    <property type="protein sequence ID" value="GBN50162.1"/>
    <property type="molecule type" value="Genomic_DNA"/>
</dbReference>
<proteinExistence type="predicted"/>
<organism evidence="1 2">
    <name type="scientific">Araneus ventricosus</name>
    <name type="common">Orbweaver spider</name>
    <name type="synonym">Epeira ventricosa</name>
    <dbReference type="NCBI Taxonomy" id="182803"/>
    <lineage>
        <taxon>Eukaryota</taxon>
        <taxon>Metazoa</taxon>
        <taxon>Ecdysozoa</taxon>
        <taxon>Arthropoda</taxon>
        <taxon>Chelicerata</taxon>
        <taxon>Arachnida</taxon>
        <taxon>Araneae</taxon>
        <taxon>Araneomorphae</taxon>
        <taxon>Entelegynae</taxon>
        <taxon>Araneoidea</taxon>
        <taxon>Araneidae</taxon>
        <taxon>Araneus</taxon>
    </lineage>
</organism>
<dbReference type="Proteomes" id="UP000499080">
    <property type="component" value="Unassembled WGS sequence"/>
</dbReference>
<evidence type="ECO:0000313" key="1">
    <source>
        <dbReference type="EMBL" id="GBN50162.1"/>
    </source>
</evidence>
<name>A0A4Y2PGA2_ARAVE</name>
<accession>A0A4Y2PGA2</accession>
<protein>
    <submittedName>
        <fullName evidence="1">Uncharacterized protein</fullName>
    </submittedName>
</protein>
<reference evidence="1 2" key="1">
    <citation type="journal article" date="2019" name="Sci. Rep.">
        <title>Orb-weaving spider Araneus ventricosus genome elucidates the spidroin gene catalogue.</title>
        <authorList>
            <person name="Kono N."/>
            <person name="Nakamura H."/>
            <person name="Ohtoshi R."/>
            <person name="Moran D.A.P."/>
            <person name="Shinohara A."/>
            <person name="Yoshida Y."/>
            <person name="Fujiwara M."/>
            <person name="Mori M."/>
            <person name="Tomita M."/>
            <person name="Arakawa K."/>
        </authorList>
    </citation>
    <scope>NUCLEOTIDE SEQUENCE [LARGE SCALE GENOMIC DNA]</scope>
</reference>
<gene>
    <name evidence="1" type="ORF">AVEN_262817_1</name>
</gene>
<dbReference type="AlphaFoldDB" id="A0A4Y2PGA2"/>